<evidence type="ECO:0000256" key="5">
    <source>
        <dbReference type="SAM" id="Phobius"/>
    </source>
</evidence>
<dbReference type="GO" id="GO:0009251">
    <property type="term" value="P:glucan catabolic process"/>
    <property type="evidence" value="ECO:0007669"/>
    <property type="project" value="TreeGrafter"/>
</dbReference>
<name>A0A4V4LTT6_9BASI</name>
<dbReference type="InterPro" id="IPR001547">
    <property type="entry name" value="Glyco_hydro_5"/>
</dbReference>
<dbReference type="EMBL" id="SPNW01000011">
    <property type="protein sequence ID" value="TIA91573.1"/>
    <property type="molecule type" value="Genomic_DNA"/>
</dbReference>
<keyword evidence="3 4" id="KW-0326">Glycosidase</keyword>
<feature type="transmembrane region" description="Helical" evidence="5">
    <location>
        <begin position="9"/>
        <end position="27"/>
    </location>
</feature>
<dbReference type="OrthoDB" id="1887033at2759"/>
<dbReference type="GO" id="GO:0046557">
    <property type="term" value="F:glucan endo-1,6-beta-glucosidase activity"/>
    <property type="evidence" value="ECO:0007669"/>
    <property type="project" value="TreeGrafter"/>
</dbReference>
<dbReference type="AlphaFoldDB" id="A0A4V4LTT6"/>
<dbReference type="GO" id="GO:0005576">
    <property type="term" value="C:extracellular region"/>
    <property type="evidence" value="ECO:0007669"/>
    <property type="project" value="TreeGrafter"/>
</dbReference>
<organism evidence="7 8">
    <name type="scientific">Wallemia hederae</name>
    <dbReference type="NCBI Taxonomy" id="1540922"/>
    <lineage>
        <taxon>Eukaryota</taxon>
        <taxon>Fungi</taxon>
        <taxon>Dikarya</taxon>
        <taxon>Basidiomycota</taxon>
        <taxon>Wallemiomycotina</taxon>
        <taxon>Wallemiomycetes</taxon>
        <taxon>Wallemiales</taxon>
        <taxon>Wallemiaceae</taxon>
        <taxon>Wallemia</taxon>
    </lineage>
</organism>
<reference evidence="7 8" key="1">
    <citation type="submission" date="2019-03" db="EMBL/GenBank/DDBJ databases">
        <title>Sequencing 23 genomes of Wallemia ichthyophaga.</title>
        <authorList>
            <person name="Gostincar C."/>
        </authorList>
    </citation>
    <scope>NUCLEOTIDE SEQUENCE [LARGE SCALE GENOMIC DNA]</scope>
    <source>
        <strain evidence="7 8">EXF-5753</strain>
    </source>
</reference>
<dbReference type="PANTHER" id="PTHR31297:SF43">
    <property type="entry name" value="GLUCAN 1,3-BETA-GLUCOSIDASE 3"/>
    <property type="match status" value="1"/>
</dbReference>
<comment type="caution">
    <text evidence="7">The sequence shown here is derived from an EMBL/GenBank/DDBJ whole genome shotgun (WGS) entry which is preliminary data.</text>
</comment>
<accession>A0A4V4LTT6</accession>
<keyword evidence="5" id="KW-0472">Membrane</keyword>
<keyword evidence="2 4" id="KW-0378">Hydrolase</keyword>
<keyword evidence="5" id="KW-1133">Transmembrane helix</keyword>
<evidence type="ECO:0000256" key="2">
    <source>
        <dbReference type="ARBA" id="ARBA00022801"/>
    </source>
</evidence>
<evidence type="ECO:0000259" key="6">
    <source>
        <dbReference type="Pfam" id="PF00150"/>
    </source>
</evidence>
<evidence type="ECO:0000313" key="7">
    <source>
        <dbReference type="EMBL" id="TIA91573.1"/>
    </source>
</evidence>
<evidence type="ECO:0000256" key="1">
    <source>
        <dbReference type="ARBA" id="ARBA00005641"/>
    </source>
</evidence>
<gene>
    <name evidence="7" type="ORF">E3P99_00974</name>
</gene>
<dbReference type="InterPro" id="IPR050386">
    <property type="entry name" value="Glycosyl_hydrolase_5"/>
</dbReference>
<dbReference type="PANTHER" id="PTHR31297">
    <property type="entry name" value="GLUCAN ENDO-1,6-BETA-GLUCOSIDASE B"/>
    <property type="match status" value="1"/>
</dbReference>
<keyword evidence="8" id="KW-1185">Reference proteome</keyword>
<evidence type="ECO:0000256" key="4">
    <source>
        <dbReference type="RuleBase" id="RU361153"/>
    </source>
</evidence>
<dbReference type="Proteomes" id="UP000310189">
    <property type="component" value="Unassembled WGS sequence"/>
</dbReference>
<proteinExistence type="inferred from homology"/>
<keyword evidence="5" id="KW-0812">Transmembrane</keyword>
<dbReference type="InterPro" id="IPR017853">
    <property type="entry name" value="GH"/>
</dbReference>
<evidence type="ECO:0000313" key="8">
    <source>
        <dbReference type="Proteomes" id="UP000310189"/>
    </source>
</evidence>
<sequence length="538" mass="62101">MKIVARRRLYLVIIVSCLTIMGLFTQIKNKMQRGDENGGGDNNIPNQNIDLFPASNQAIPPRVLSPADIYRFRKQRGVNLGSWFVLERWLGSHPYRHAARPGQSDHDVARGSHAQETMEQHYEEWIKEHDFEWLSSVGVNTVRIPIGYYHFSKYLGAAYLDGTEFEGLAHVFQNTMHYIERAVDWAEKYNIGVHFDLHSAPGKQNHDDHSGRSGPEIRMWKKRNIEVLMQVLRFLVGHFSNRDNVVAIELINEPANNDDLLNLYNDILAQARSITHPHFPLAIGDAWDTGFYAGVVGQRKDFVILDHHLYRCFTEDQISASAFDHTGRCHAEYLDFLNDAKAKSRDSLIIGEWSGGLNPRSMHGHNHHEMVKMWSHAQLELYEKTAAGYFFWTYRKEWGGDVCWDFREAIKQGTLPGWLGGKRGLPQEGRATLEERDTRMREATNAHAGFWHNQGLQVREHWRFEDGFRRGWDDAVMFAYHRPHTNHVVARSELGFTGKWIEARMDEHFAYKGGSNNMWEFEHGWRQGHAAAVDAIGE</sequence>
<dbReference type="Pfam" id="PF00150">
    <property type="entry name" value="Cellulase"/>
    <property type="match status" value="1"/>
</dbReference>
<dbReference type="SUPFAM" id="SSF51445">
    <property type="entry name" value="(Trans)glycosidases"/>
    <property type="match status" value="1"/>
</dbReference>
<dbReference type="Gene3D" id="3.20.20.80">
    <property type="entry name" value="Glycosidases"/>
    <property type="match status" value="1"/>
</dbReference>
<feature type="domain" description="Glycoside hydrolase family 5" evidence="6">
    <location>
        <begin position="126"/>
        <end position="394"/>
    </location>
</feature>
<dbReference type="GO" id="GO:0009986">
    <property type="term" value="C:cell surface"/>
    <property type="evidence" value="ECO:0007669"/>
    <property type="project" value="TreeGrafter"/>
</dbReference>
<protein>
    <recommendedName>
        <fullName evidence="6">Glycoside hydrolase family 5 domain-containing protein</fullName>
    </recommendedName>
</protein>
<evidence type="ECO:0000256" key="3">
    <source>
        <dbReference type="ARBA" id="ARBA00023295"/>
    </source>
</evidence>
<comment type="similarity">
    <text evidence="1 4">Belongs to the glycosyl hydrolase 5 (cellulase A) family.</text>
</comment>